<keyword evidence="3" id="KW-1185">Reference proteome</keyword>
<proteinExistence type="predicted"/>
<evidence type="ECO:0000313" key="3">
    <source>
        <dbReference type="Proteomes" id="UP000280405"/>
    </source>
</evidence>
<comment type="caution">
    <text evidence="2">The sequence shown here is derived from an EMBL/GenBank/DDBJ whole genome shotgun (WGS) entry which is preliminary data.</text>
</comment>
<evidence type="ECO:0000313" key="2">
    <source>
        <dbReference type="EMBL" id="RKG39837.1"/>
    </source>
</evidence>
<feature type="compositionally biased region" description="Low complexity" evidence="1">
    <location>
        <begin position="165"/>
        <end position="186"/>
    </location>
</feature>
<reference evidence="2 3" key="1">
    <citation type="submission" date="2018-09" db="EMBL/GenBank/DDBJ databases">
        <title>The draft genome of Acinetobacter spp. strains.</title>
        <authorList>
            <person name="Qin J."/>
            <person name="Feng Y."/>
            <person name="Zong Z."/>
        </authorList>
    </citation>
    <scope>NUCLEOTIDE SEQUENCE [LARGE SCALE GENOMIC DNA]</scope>
    <source>
        <strain evidence="2 3">WCHAc060115</strain>
    </source>
</reference>
<dbReference type="OrthoDB" id="278697at2"/>
<dbReference type="AlphaFoldDB" id="A0A3A8EYI2"/>
<protein>
    <submittedName>
        <fullName evidence="2">Uncharacterized protein</fullName>
    </submittedName>
</protein>
<dbReference type="EMBL" id="RAXT01000004">
    <property type="protein sequence ID" value="RKG39837.1"/>
    <property type="molecule type" value="Genomic_DNA"/>
</dbReference>
<evidence type="ECO:0000256" key="1">
    <source>
        <dbReference type="SAM" id="MobiDB-lite"/>
    </source>
</evidence>
<gene>
    <name evidence="2" type="ORF">D7V20_03835</name>
</gene>
<feature type="region of interest" description="Disordered" evidence="1">
    <location>
        <begin position="164"/>
        <end position="212"/>
    </location>
</feature>
<accession>A0A3A8EYI2</accession>
<sequence>MQDLADFKIPNHIWIAFKQRHPNLSPTSYPWIEEGFKDYLAIHMWRRNAYAMPSNSVDALWHLLIEEFDDFYQFMCQNFLGYKLIHKPHEKQPTTAQKTLQKRQLVNTWHGACHLHGLNPQDSQRLPRLFQIDEHIRWEQGLMFSLPFMAAMYAQTMQTTSDIPSTTSSGSSCSSSTACSGSSSDSSHSHHGSDSSSDSSCSSCSSCGGGGD</sequence>
<organism evidence="2 3">
    <name type="scientific">Acinetobacter rongchengensis</name>
    <dbReference type="NCBI Taxonomy" id="2419601"/>
    <lineage>
        <taxon>Bacteria</taxon>
        <taxon>Pseudomonadati</taxon>
        <taxon>Pseudomonadota</taxon>
        <taxon>Gammaproteobacteria</taxon>
        <taxon>Moraxellales</taxon>
        <taxon>Moraxellaceae</taxon>
        <taxon>Acinetobacter</taxon>
    </lineage>
</organism>
<feature type="compositionally biased region" description="Low complexity" evidence="1">
    <location>
        <begin position="194"/>
        <end position="206"/>
    </location>
</feature>
<name>A0A3A8EYI2_9GAMM</name>
<dbReference type="Proteomes" id="UP000280405">
    <property type="component" value="Unassembled WGS sequence"/>
</dbReference>